<protein>
    <submittedName>
        <fullName evidence="2">Uncharacterized protein</fullName>
    </submittedName>
</protein>
<accession>A0A822ZL41</accession>
<keyword evidence="3" id="KW-1185">Reference proteome</keyword>
<name>A0A822ZL41_NELNU</name>
<gene>
    <name evidence="2" type="ORF">HUJ06_003847</name>
</gene>
<comment type="caution">
    <text evidence="2">The sequence shown here is derived from an EMBL/GenBank/DDBJ whole genome shotgun (WGS) entry which is preliminary data.</text>
</comment>
<dbReference type="Proteomes" id="UP000607653">
    <property type="component" value="Unassembled WGS sequence"/>
</dbReference>
<reference evidence="2 3" key="1">
    <citation type="journal article" date="2020" name="Mol. Biol. Evol.">
        <title>Distinct Expression and Methylation Patterns for Genes with Different Fates following a Single Whole-Genome Duplication in Flowering Plants.</title>
        <authorList>
            <person name="Shi T."/>
            <person name="Rahmani R.S."/>
            <person name="Gugger P.F."/>
            <person name="Wang M."/>
            <person name="Li H."/>
            <person name="Zhang Y."/>
            <person name="Li Z."/>
            <person name="Wang Q."/>
            <person name="Van de Peer Y."/>
            <person name="Marchal K."/>
            <person name="Chen J."/>
        </authorList>
    </citation>
    <scope>NUCLEOTIDE SEQUENCE [LARGE SCALE GENOMIC DNA]</scope>
    <source>
        <tissue evidence="2">Leaf</tissue>
    </source>
</reference>
<evidence type="ECO:0000313" key="3">
    <source>
        <dbReference type="Proteomes" id="UP000607653"/>
    </source>
</evidence>
<evidence type="ECO:0000256" key="1">
    <source>
        <dbReference type="SAM" id="MobiDB-lite"/>
    </source>
</evidence>
<feature type="region of interest" description="Disordered" evidence="1">
    <location>
        <begin position="1"/>
        <end position="30"/>
    </location>
</feature>
<dbReference type="AlphaFoldDB" id="A0A822ZL41"/>
<evidence type="ECO:0000313" key="2">
    <source>
        <dbReference type="EMBL" id="DAD45617.1"/>
    </source>
</evidence>
<sequence>MTVHIKPKRQKKPRYQSSPMPKNYLNKTSDPRIPIQASISVNTVQESLPSKVGPILQAKVLESLSFSADLEDVVANCGKEKKSGNHYSIRRGEARAHLVCLLWRGRVCSSLIYD</sequence>
<dbReference type="EMBL" id="DUZY01000007">
    <property type="protein sequence ID" value="DAD45617.1"/>
    <property type="molecule type" value="Genomic_DNA"/>
</dbReference>
<feature type="compositionally biased region" description="Basic residues" evidence="1">
    <location>
        <begin position="1"/>
        <end position="14"/>
    </location>
</feature>
<organism evidence="2 3">
    <name type="scientific">Nelumbo nucifera</name>
    <name type="common">Sacred lotus</name>
    <dbReference type="NCBI Taxonomy" id="4432"/>
    <lineage>
        <taxon>Eukaryota</taxon>
        <taxon>Viridiplantae</taxon>
        <taxon>Streptophyta</taxon>
        <taxon>Embryophyta</taxon>
        <taxon>Tracheophyta</taxon>
        <taxon>Spermatophyta</taxon>
        <taxon>Magnoliopsida</taxon>
        <taxon>Proteales</taxon>
        <taxon>Nelumbonaceae</taxon>
        <taxon>Nelumbo</taxon>
    </lineage>
</organism>
<proteinExistence type="predicted"/>
<feature type="compositionally biased region" description="Polar residues" evidence="1">
    <location>
        <begin position="15"/>
        <end position="28"/>
    </location>
</feature>